<sequence length="181" mass="19796">MNDRSHRERMRTCVMTRPSCASVILSLSANPAAIKVARSGASLRRSSPDIVSNIHSALNCLRLRLPARYQRALPPPNSSVMSSYGGRDDNARNKRDDSDRQNGISKAKAISDKVRRKLANRITEVSPEPILLSDRARQPGSDASGTAAISLGKTNAVPMPSSTLSTNHHKNFPMNAVRNRR</sequence>
<dbReference type="AlphaFoldDB" id="A0A158KRA8"/>
<organism evidence="2 3">
    <name type="scientific">Caballeronia terrestris</name>
    <dbReference type="NCBI Taxonomy" id="1226301"/>
    <lineage>
        <taxon>Bacteria</taxon>
        <taxon>Pseudomonadati</taxon>
        <taxon>Pseudomonadota</taxon>
        <taxon>Betaproteobacteria</taxon>
        <taxon>Burkholderiales</taxon>
        <taxon>Burkholderiaceae</taxon>
        <taxon>Caballeronia</taxon>
    </lineage>
</organism>
<dbReference type="Proteomes" id="UP000054925">
    <property type="component" value="Unassembled WGS sequence"/>
</dbReference>
<evidence type="ECO:0000313" key="2">
    <source>
        <dbReference type="EMBL" id="SAL83263.1"/>
    </source>
</evidence>
<protein>
    <submittedName>
        <fullName evidence="2">Uncharacterized protein</fullName>
    </submittedName>
</protein>
<evidence type="ECO:0000313" key="3">
    <source>
        <dbReference type="Proteomes" id="UP000054925"/>
    </source>
</evidence>
<dbReference type="EMBL" id="FCOL02000093">
    <property type="protein sequence ID" value="SAL83263.1"/>
    <property type="molecule type" value="Genomic_DNA"/>
</dbReference>
<keyword evidence="3" id="KW-1185">Reference proteome</keyword>
<proteinExistence type="predicted"/>
<reference evidence="2" key="1">
    <citation type="submission" date="2016-01" db="EMBL/GenBank/DDBJ databases">
        <authorList>
            <person name="Peeters C."/>
        </authorList>
    </citation>
    <scope>NUCLEOTIDE SEQUENCE [LARGE SCALE GENOMIC DNA]</scope>
    <source>
        <strain evidence="2">LMG 22937</strain>
    </source>
</reference>
<accession>A0A158KRA8</accession>
<comment type="caution">
    <text evidence="2">The sequence shown here is derived from an EMBL/GenBank/DDBJ whole genome shotgun (WGS) entry which is preliminary data.</text>
</comment>
<gene>
    <name evidence="2" type="ORF">AWB67_06358</name>
</gene>
<feature type="region of interest" description="Disordered" evidence="1">
    <location>
        <begin position="71"/>
        <end position="112"/>
    </location>
</feature>
<name>A0A158KRA8_9BURK</name>
<evidence type="ECO:0000256" key="1">
    <source>
        <dbReference type="SAM" id="MobiDB-lite"/>
    </source>
</evidence>
<feature type="region of interest" description="Disordered" evidence="1">
    <location>
        <begin position="158"/>
        <end position="181"/>
    </location>
</feature>
<feature type="compositionally biased region" description="Basic and acidic residues" evidence="1">
    <location>
        <begin position="86"/>
        <end position="100"/>
    </location>
</feature>